<accession>A0A4P6JUG4</accession>
<keyword evidence="2" id="KW-1185">Reference proteome</keyword>
<gene>
    <name evidence="1" type="ORF">EPA93_24510</name>
</gene>
<dbReference type="Proteomes" id="UP000290365">
    <property type="component" value="Chromosome"/>
</dbReference>
<evidence type="ECO:0008006" key="3">
    <source>
        <dbReference type="Google" id="ProtNLM"/>
    </source>
</evidence>
<name>A0A4P6JUG4_KTERU</name>
<reference evidence="1 2" key="1">
    <citation type="submission" date="2019-01" db="EMBL/GenBank/DDBJ databases">
        <title>Ktedonosporobacter rubrisoli SCAWS-G2.</title>
        <authorList>
            <person name="Huang Y."/>
            <person name="Yan B."/>
        </authorList>
    </citation>
    <scope>NUCLEOTIDE SEQUENCE [LARGE SCALE GENOMIC DNA]</scope>
    <source>
        <strain evidence="1 2">SCAWS-G2</strain>
    </source>
</reference>
<dbReference type="AlphaFoldDB" id="A0A4P6JUG4"/>
<dbReference type="OrthoDB" id="163010at2"/>
<evidence type="ECO:0000313" key="2">
    <source>
        <dbReference type="Proteomes" id="UP000290365"/>
    </source>
</evidence>
<organism evidence="1 2">
    <name type="scientific">Ktedonosporobacter rubrisoli</name>
    <dbReference type="NCBI Taxonomy" id="2509675"/>
    <lineage>
        <taxon>Bacteria</taxon>
        <taxon>Bacillati</taxon>
        <taxon>Chloroflexota</taxon>
        <taxon>Ktedonobacteria</taxon>
        <taxon>Ktedonobacterales</taxon>
        <taxon>Ktedonosporobacteraceae</taxon>
        <taxon>Ktedonosporobacter</taxon>
    </lineage>
</organism>
<dbReference type="RefSeq" id="WP_129890026.1">
    <property type="nucleotide sequence ID" value="NZ_CP035758.1"/>
</dbReference>
<dbReference type="EMBL" id="CP035758">
    <property type="protein sequence ID" value="QBD78973.1"/>
    <property type="molecule type" value="Genomic_DNA"/>
</dbReference>
<sequence>MKVVISYTKMKPEQHAEIDAAGKRVLEALERERPQGFLYAVCPFPNGENFVTVVITDDGVDNPLLALPEYQAFAAKFKSWLAEPPTVEQLTADISYRSF</sequence>
<evidence type="ECO:0000313" key="1">
    <source>
        <dbReference type="EMBL" id="QBD78973.1"/>
    </source>
</evidence>
<protein>
    <recommendedName>
        <fullName evidence="3">DUF3303 domain-containing protein</fullName>
    </recommendedName>
</protein>
<proteinExistence type="predicted"/>
<dbReference type="KEGG" id="kbs:EPA93_24510"/>